<dbReference type="SUPFAM" id="SSF52151">
    <property type="entry name" value="FabD/lysophospholipase-like"/>
    <property type="match status" value="2"/>
</dbReference>
<organism evidence="7">
    <name type="scientific">Sorangium cellulosum</name>
    <name type="common">Polyangium cellulosum</name>
    <dbReference type="NCBI Taxonomy" id="56"/>
    <lineage>
        <taxon>Bacteria</taxon>
        <taxon>Pseudomonadati</taxon>
        <taxon>Myxococcota</taxon>
        <taxon>Polyangia</taxon>
        <taxon>Polyangiales</taxon>
        <taxon>Polyangiaceae</taxon>
        <taxon>Sorangium</taxon>
    </lineage>
</organism>
<keyword evidence="2 7" id="KW-0808">Transferase</keyword>
<evidence type="ECO:0000256" key="3">
    <source>
        <dbReference type="ARBA" id="ARBA00023315"/>
    </source>
</evidence>
<name>A0A3S7UZU2_SORCE</name>
<reference evidence="7" key="1">
    <citation type="journal article" date="2018" name="J. Ind. Microbiol. Biotechnol.">
        <title>Genome mining reveals uncommon alkylpyrones as type III PKS products from myxobacteria.</title>
        <authorList>
            <person name="Hug J.J."/>
            <person name="Panter F."/>
            <person name="Krug D."/>
            <person name="Muller R."/>
        </authorList>
    </citation>
    <scope>NUCLEOTIDE SEQUENCE</scope>
    <source>
        <strain evidence="7">So ce1128</strain>
    </source>
</reference>
<dbReference type="NCBIfam" id="TIGR02814">
    <property type="entry name" value="pfaD_fam"/>
    <property type="match status" value="1"/>
</dbReference>
<dbReference type="InterPro" id="IPR001227">
    <property type="entry name" value="Ac_transferase_dom_sf"/>
</dbReference>
<dbReference type="NCBIfam" id="TIGR00128">
    <property type="entry name" value="fabD"/>
    <property type="match status" value="1"/>
</dbReference>
<dbReference type="CDD" id="cd04742">
    <property type="entry name" value="NPD_FabD"/>
    <property type="match status" value="1"/>
</dbReference>
<dbReference type="GO" id="GO:0004314">
    <property type="term" value="F:[acyl-carrier-protein] S-malonyltransferase activity"/>
    <property type="evidence" value="ECO:0007669"/>
    <property type="project" value="UniProtKB-EC"/>
</dbReference>
<accession>A0A3S7UZU2</accession>
<sequence length="1132" mass="124833">MARKTVFMFSGQGSHYYGMGRELFETHPVFRASLQSLDSLFQELGGPSVLSEIYRADRTAADWFDRLCFSHPAIFMIELALFEVLKAEGIEPDCLLGASLGEYTAAAAAGVLSAEEIARCIAHQVKIIEALCPRGIMLAVLGDARMFEREQVFRDNAELAAINFDHHFVVSGLSDDVSRIVAWLDSTRVMHQRLPVAYPFHSRWMDVAADPYRRHFASLTVRKPSVPLMSCETAGLVDVLEPAHFWRMVRAPIRFREAVRALEEAENDGCLYVDLGPTGTLASFAKHNLKSGSRSEAITVLSPFSPGSKGLGRLKQAHRRDGSDQRSSVRGAQPVSREEKRKVYLFPGQGSQARGMGAELFEEFPELTATADRVLGYSIARLCREDPERQLDQTQFTQPALFVVNALLLARRRKSGERLAFVAGHSLGEYNALLAADAFDFETGLRLVQERAALMARAKDGGMAAVLGLDEATVGKVLADNRLDEIALANYNGARQFILAGPRESVLRAQPLFLGAGALAYVPLRVSGAFHSRYMEPARREFEGFLAAFKFRPLAVPVIANVSGKPYEPDQIARMLAEQLTKPVRWDWTLEFLLRQGDLEIEEVGPGNVLTKLLAKVRKAGAAAPDPAVRLEEQGGAPVDTALRATNGVATNGVAQHSLARVEAPPPVAQEAARRAPDAARPRLSAESLGSAAFRQAYGLKYAYVCGAMFRGIASEQLVIRAARAGILSFFGTGGLDMARVEQAIARIQGELRAGEPYGMNLVHNPRLPSIEEETVDVFLKHGVRNVEAAAFMQVTPALVRYRLKGLRRGAGGAVEVRHRILAKVSRPEITEAFLAPAPERIVQRLLQDGKLTAEEARLGAEVPMADDLCVEADSGGHTEHRNPIVLLPTILRLRDQLVERYRGGFKICVGAAGGIGTPEAAAAVFVLGADFILTGSINQCTVESGVSSAVKDTLEQINIQDTDYAPAGDMFEMGAKVQVLRKSVLFPARAKKLYELYRQHESLDEIDPEVRAKIEQRYFRRSLDEVYRETREHFLREDPREIEKADQNPKHKMALVFRWYFGHSQRLAMEGGEGSRVDYQVHCGPALGAFNQWVKGTALASWRNRHVDEIAQELMRSTAEYLNQRFAALIA</sequence>
<dbReference type="InterPro" id="IPR004410">
    <property type="entry name" value="Malonyl_CoA-ACP_transAc_FabD"/>
</dbReference>
<dbReference type="SUPFAM" id="SSF51412">
    <property type="entry name" value="Inosine monophosphate dehydrogenase (IMPDH)"/>
    <property type="match status" value="1"/>
</dbReference>
<evidence type="ECO:0000313" key="7">
    <source>
        <dbReference type="EMBL" id="AYM54285.1"/>
    </source>
</evidence>
<dbReference type="InterPro" id="IPR050858">
    <property type="entry name" value="Mal-CoA-ACP_Trans/PKS_FabD"/>
</dbReference>
<protein>
    <recommendedName>
        <fullName evidence="1">[acyl-carrier-protein] S-malonyltransferase</fullName>
        <ecNumber evidence="1">2.3.1.39</ecNumber>
    </recommendedName>
</protein>
<evidence type="ECO:0000256" key="2">
    <source>
        <dbReference type="ARBA" id="ARBA00022679"/>
    </source>
</evidence>
<evidence type="ECO:0000259" key="6">
    <source>
        <dbReference type="SMART" id="SM00827"/>
    </source>
</evidence>
<dbReference type="Gene3D" id="3.20.20.70">
    <property type="entry name" value="Aldolase class I"/>
    <property type="match status" value="1"/>
</dbReference>
<feature type="domain" description="Malonyl-CoA:ACP transacylase (MAT)" evidence="6">
    <location>
        <begin position="345"/>
        <end position="662"/>
    </location>
</feature>
<proteinExistence type="predicted"/>
<evidence type="ECO:0000256" key="5">
    <source>
        <dbReference type="SAM" id="MobiDB-lite"/>
    </source>
</evidence>
<dbReference type="InterPro" id="IPR013785">
    <property type="entry name" value="Aldolase_TIM"/>
</dbReference>
<dbReference type="GO" id="GO:0005829">
    <property type="term" value="C:cytosol"/>
    <property type="evidence" value="ECO:0007669"/>
    <property type="project" value="TreeGrafter"/>
</dbReference>
<dbReference type="PANTHER" id="PTHR42681">
    <property type="entry name" value="MALONYL-COA-ACYL CARRIER PROTEIN TRANSACYLASE, MITOCHONDRIAL"/>
    <property type="match status" value="1"/>
</dbReference>
<dbReference type="Pfam" id="PF00698">
    <property type="entry name" value="Acyl_transf_1"/>
    <property type="match status" value="2"/>
</dbReference>
<dbReference type="InterPro" id="IPR049489">
    <property type="entry name" value="FabD-like_helical_ins"/>
</dbReference>
<feature type="domain" description="Malonyl-CoA:ACP transacylase (MAT)" evidence="6">
    <location>
        <begin position="8"/>
        <end position="308"/>
    </location>
</feature>
<evidence type="ECO:0000256" key="4">
    <source>
        <dbReference type="ARBA" id="ARBA00048462"/>
    </source>
</evidence>
<keyword evidence="3 7" id="KW-0012">Acyltransferase</keyword>
<dbReference type="EC" id="2.3.1.39" evidence="1"/>
<dbReference type="AlphaFoldDB" id="A0A3S7UZU2"/>
<dbReference type="Gene3D" id="3.40.366.10">
    <property type="entry name" value="Malonyl-Coenzyme A Acyl Carrier Protein, domain 2"/>
    <property type="match status" value="2"/>
</dbReference>
<dbReference type="InterPro" id="IPR014043">
    <property type="entry name" value="Acyl_transferase_dom"/>
</dbReference>
<dbReference type="InterPro" id="IPR016035">
    <property type="entry name" value="Acyl_Trfase/lysoPLipase"/>
</dbReference>
<dbReference type="GO" id="GO:0006633">
    <property type="term" value="P:fatty acid biosynthetic process"/>
    <property type="evidence" value="ECO:0007669"/>
    <property type="project" value="TreeGrafter"/>
</dbReference>
<dbReference type="InterPro" id="IPR014179">
    <property type="entry name" value="PfaD-like_TIM-barrel"/>
</dbReference>
<dbReference type="PANTHER" id="PTHR42681:SF1">
    <property type="entry name" value="MALONYL-COA-ACYL CARRIER PROTEIN TRANSACYLASE, MITOCHONDRIAL"/>
    <property type="match status" value="1"/>
</dbReference>
<dbReference type="Pfam" id="PF03060">
    <property type="entry name" value="NMO"/>
    <property type="match status" value="1"/>
</dbReference>
<dbReference type="SMART" id="SM00827">
    <property type="entry name" value="PKS_AT"/>
    <property type="match status" value="2"/>
</dbReference>
<dbReference type="SUPFAM" id="SSF55048">
    <property type="entry name" value="Probable ACP-binding domain of malonyl-CoA ACP transacylase"/>
    <property type="match status" value="2"/>
</dbReference>
<evidence type="ECO:0000256" key="1">
    <source>
        <dbReference type="ARBA" id="ARBA00013258"/>
    </source>
</evidence>
<dbReference type="Pfam" id="PF21607">
    <property type="entry name" value="FabD_helical_ins"/>
    <property type="match status" value="1"/>
</dbReference>
<dbReference type="EMBL" id="MH908920">
    <property type="protein sequence ID" value="AYM54285.1"/>
    <property type="molecule type" value="Genomic_DNA"/>
</dbReference>
<comment type="catalytic activity">
    <reaction evidence="4">
        <text>holo-[ACP] + malonyl-CoA = malonyl-[ACP] + CoA</text>
        <dbReference type="Rhea" id="RHEA:41792"/>
        <dbReference type="Rhea" id="RHEA-COMP:9623"/>
        <dbReference type="Rhea" id="RHEA-COMP:9685"/>
        <dbReference type="ChEBI" id="CHEBI:57287"/>
        <dbReference type="ChEBI" id="CHEBI:57384"/>
        <dbReference type="ChEBI" id="CHEBI:64479"/>
        <dbReference type="ChEBI" id="CHEBI:78449"/>
        <dbReference type="EC" id="2.3.1.39"/>
    </reaction>
</comment>
<dbReference type="InterPro" id="IPR016036">
    <property type="entry name" value="Malonyl_transacylase_ACP-bd"/>
</dbReference>
<dbReference type="Gene3D" id="3.30.70.250">
    <property type="entry name" value="Malonyl-CoA ACP transacylase, ACP-binding"/>
    <property type="match status" value="1"/>
</dbReference>
<feature type="region of interest" description="Disordered" evidence="5">
    <location>
        <begin position="307"/>
        <end position="338"/>
    </location>
</feature>